<dbReference type="SUPFAM" id="SSF82649">
    <property type="entry name" value="SufE/NifU"/>
    <property type="match status" value="1"/>
</dbReference>
<sequence>EGLVDYYDDPHKMSAMDKSAKDVGTGSVYAPACGDVMKLYLSMDHCRLVVHDNRLRCGWAIVFSSVTT</sequence>
<dbReference type="Gene3D" id="3.90.1010.10">
    <property type="match status" value="1"/>
</dbReference>
<evidence type="ECO:0000313" key="3">
    <source>
        <dbReference type="Proteomes" id="UP000002640"/>
    </source>
</evidence>
<feature type="non-terminal residue" evidence="2">
    <location>
        <position position="1"/>
    </location>
</feature>
<gene>
    <name evidence="2" type="ORF">PHYSODRAFT_410753</name>
</gene>
<dbReference type="STRING" id="1094619.G5AFV0"/>
<evidence type="ECO:0000259" key="1">
    <source>
        <dbReference type="Pfam" id="PF01592"/>
    </source>
</evidence>
<dbReference type="GO" id="GO:0016226">
    <property type="term" value="P:iron-sulfur cluster assembly"/>
    <property type="evidence" value="ECO:0007669"/>
    <property type="project" value="InterPro"/>
</dbReference>
<dbReference type="GO" id="GO:0051536">
    <property type="term" value="F:iron-sulfur cluster binding"/>
    <property type="evidence" value="ECO:0007669"/>
    <property type="project" value="InterPro"/>
</dbReference>
<feature type="non-terminal residue" evidence="2">
    <location>
        <position position="68"/>
    </location>
</feature>
<dbReference type="GO" id="GO:0005506">
    <property type="term" value="F:iron ion binding"/>
    <property type="evidence" value="ECO:0007669"/>
    <property type="project" value="InterPro"/>
</dbReference>
<evidence type="ECO:0000313" key="2">
    <source>
        <dbReference type="EMBL" id="EGZ05466.1"/>
    </source>
</evidence>
<dbReference type="RefSeq" id="XP_009538997.1">
    <property type="nucleotide sequence ID" value="XM_009540702.1"/>
</dbReference>
<dbReference type="InParanoid" id="G5AFV0"/>
<dbReference type="KEGG" id="psoj:PHYSODRAFT_410753"/>
<name>G5AFV0_PHYSP</name>
<protein>
    <recommendedName>
        <fullName evidence="1">NIF system FeS cluster assembly NifU N-terminal domain-containing protein</fullName>
    </recommendedName>
</protein>
<dbReference type="InterPro" id="IPR002871">
    <property type="entry name" value="NIF_FeS_clus_asmbl_NifU_N"/>
</dbReference>
<dbReference type="PANTHER" id="PTHR10093">
    <property type="entry name" value="IRON-SULFUR CLUSTER ASSEMBLY ENZYME NIFU HOMOLOG"/>
    <property type="match status" value="1"/>
</dbReference>
<dbReference type="EMBL" id="JH159166">
    <property type="protein sequence ID" value="EGZ05466.1"/>
    <property type="molecule type" value="Genomic_DNA"/>
</dbReference>
<dbReference type="Proteomes" id="UP000002640">
    <property type="component" value="Unassembled WGS sequence"/>
</dbReference>
<accession>G5AFV0</accession>
<reference evidence="2 3" key="1">
    <citation type="journal article" date="2006" name="Science">
        <title>Phytophthora genome sequences uncover evolutionary origins and mechanisms of pathogenesis.</title>
        <authorList>
            <person name="Tyler B.M."/>
            <person name="Tripathy S."/>
            <person name="Zhang X."/>
            <person name="Dehal P."/>
            <person name="Jiang R.H."/>
            <person name="Aerts A."/>
            <person name="Arredondo F.D."/>
            <person name="Baxter L."/>
            <person name="Bensasson D."/>
            <person name="Beynon J.L."/>
            <person name="Chapman J."/>
            <person name="Damasceno C.M."/>
            <person name="Dorrance A.E."/>
            <person name="Dou D."/>
            <person name="Dickerman A.W."/>
            <person name="Dubchak I.L."/>
            <person name="Garbelotto M."/>
            <person name="Gijzen M."/>
            <person name="Gordon S.G."/>
            <person name="Govers F."/>
            <person name="Grunwald N.J."/>
            <person name="Huang W."/>
            <person name="Ivors K.L."/>
            <person name="Jones R.W."/>
            <person name="Kamoun S."/>
            <person name="Krampis K."/>
            <person name="Lamour K.H."/>
            <person name="Lee M.K."/>
            <person name="McDonald W.H."/>
            <person name="Medina M."/>
            <person name="Meijer H.J."/>
            <person name="Nordberg E.K."/>
            <person name="Maclean D.J."/>
            <person name="Ospina-Giraldo M.D."/>
            <person name="Morris P.F."/>
            <person name="Phuntumart V."/>
            <person name="Putnam N.H."/>
            <person name="Rash S."/>
            <person name="Rose J.K."/>
            <person name="Sakihama Y."/>
            <person name="Salamov A.A."/>
            <person name="Savidor A."/>
            <person name="Scheuring C.F."/>
            <person name="Smith B.M."/>
            <person name="Sobral B.W."/>
            <person name="Terry A."/>
            <person name="Torto-Alalibo T.A."/>
            <person name="Win J."/>
            <person name="Xu Z."/>
            <person name="Zhang H."/>
            <person name="Grigoriev I.V."/>
            <person name="Rokhsar D.S."/>
            <person name="Boore J.L."/>
        </authorList>
    </citation>
    <scope>NUCLEOTIDE SEQUENCE [LARGE SCALE GENOMIC DNA]</scope>
    <source>
        <strain evidence="2 3">P6497</strain>
    </source>
</reference>
<dbReference type="Pfam" id="PF01592">
    <property type="entry name" value="NifU_N"/>
    <property type="match status" value="1"/>
</dbReference>
<dbReference type="AlphaFoldDB" id="G5AFV0"/>
<organism evidence="2 3">
    <name type="scientific">Phytophthora sojae (strain P6497)</name>
    <name type="common">Soybean stem and root rot agent</name>
    <name type="synonym">Phytophthora megasperma f. sp. glycines</name>
    <dbReference type="NCBI Taxonomy" id="1094619"/>
    <lineage>
        <taxon>Eukaryota</taxon>
        <taxon>Sar</taxon>
        <taxon>Stramenopiles</taxon>
        <taxon>Oomycota</taxon>
        <taxon>Peronosporomycetes</taxon>
        <taxon>Peronosporales</taxon>
        <taxon>Peronosporaceae</taxon>
        <taxon>Phytophthora</taxon>
    </lineage>
</organism>
<dbReference type="GeneID" id="20651678"/>
<proteinExistence type="predicted"/>
<feature type="domain" description="NIF system FeS cluster assembly NifU N-terminal" evidence="1">
    <location>
        <begin position="3"/>
        <end position="68"/>
    </location>
</feature>
<keyword evidence="3" id="KW-1185">Reference proteome</keyword>